<name>A0A7Z0MPA0_9GAMM</name>
<protein>
    <submittedName>
        <fullName evidence="1">Uncharacterized protein</fullName>
    </submittedName>
</protein>
<dbReference type="AlphaFoldDB" id="A0A7Z0MPA0"/>
<organism evidence="1 2">
    <name type="scientific">Candidatus Methanofishera endochildressiae</name>
    <dbReference type="NCBI Taxonomy" id="2738884"/>
    <lineage>
        <taxon>Bacteria</taxon>
        <taxon>Pseudomonadati</taxon>
        <taxon>Pseudomonadota</taxon>
        <taxon>Gammaproteobacteria</taxon>
        <taxon>Candidatus Methanofishera</taxon>
    </lineage>
</organism>
<sequence length="49" mass="5573">MKQLDGLIFWGLKQKDIPMKKTPVLISNLKCFYPQKAWELKQGGLGSHG</sequence>
<gene>
    <name evidence="1" type="ORF">H0A75_07070</name>
</gene>
<accession>A0A7Z0MPA0</accession>
<evidence type="ECO:0000313" key="2">
    <source>
        <dbReference type="Proteomes" id="UP000537890"/>
    </source>
</evidence>
<comment type="caution">
    <text evidence="1">The sequence shown here is derived from an EMBL/GenBank/DDBJ whole genome shotgun (WGS) entry which is preliminary data.</text>
</comment>
<reference evidence="1 2" key="1">
    <citation type="submission" date="2020-05" db="EMBL/GenBank/DDBJ databases">
        <title>Horizontal transmission and recombination maintain forever young bacterial symbiont genomes.</title>
        <authorList>
            <person name="Russell S.L."/>
            <person name="Pepper-Tunick E."/>
            <person name="Svedberg J."/>
            <person name="Byrne A."/>
            <person name="Ruelas Castillo J."/>
            <person name="Vollmers C."/>
            <person name="Beinart R.A."/>
            <person name="Corbett-Detig R."/>
        </authorList>
    </citation>
    <scope>NUCLEOTIDE SEQUENCE [LARGE SCALE GENOMIC DNA]</scope>
    <source>
        <strain evidence="1">4727-3</strain>
    </source>
</reference>
<evidence type="ECO:0000313" key="1">
    <source>
        <dbReference type="EMBL" id="NYT47358.1"/>
    </source>
</evidence>
<dbReference type="Proteomes" id="UP000537890">
    <property type="component" value="Unassembled WGS sequence"/>
</dbReference>
<dbReference type="EMBL" id="JACCHS010000136">
    <property type="protein sequence ID" value="NYT47358.1"/>
    <property type="molecule type" value="Genomic_DNA"/>
</dbReference>
<proteinExistence type="predicted"/>